<dbReference type="RefSeq" id="WP_085879927.1">
    <property type="nucleotide sequence ID" value="NZ_FWFZ01000018.1"/>
</dbReference>
<reference evidence="1 2" key="1">
    <citation type="submission" date="2017-03" db="EMBL/GenBank/DDBJ databases">
        <authorList>
            <person name="Afonso C.L."/>
            <person name="Miller P.J."/>
            <person name="Scott M.A."/>
            <person name="Spackman E."/>
            <person name="Goraichik I."/>
            <person name="Dimitrov K.M."/>
            <person name="Suarez D.L."/>
            <person name="Swayne D.E."/>
        </authorList>
    </citation>
    <scope>NUCLEOTIDE SEQUENCE [LARGE SCALE GENOMIC DNA]</scope>
    <source>
        <strain evidence="1 2">CECT 7023</strain>
    </source>
</reference>
<proteinExistence type="predicted"/>
<evidence type="ECO:0000313" key="1">
    <source>
        <dbReference type="EMBL" id="SLN66061.1"/>
    </source>
</evidence>
<dbReference type="OrthoDB" id="7401736at2"/>
<dbReference type="EMBL" id="FWFZ01000018">
    <property type="protein sequence ID" value="SLN66061.1"/>
    <property type="molecule type" value="Genomic_DNA"/>
</dbReference>
<dbReference type="AlphaFoldDB" id="A0A1Y5TKA1"/>
<dbReference type="Proteomes" id="UP000193900">
    <property type="component" value="Unassembled WGS sequence"/>
</dbReference>
<organism evidence="1 2">
    <name type="scientific">Roseisalinus antarcticus</name>
    <dbReference type="NCBI Taxonomy" id="254357"/>
    <lineage>
        <taxon>Bacteria</taxon>
        <taxon>Pseudomonadati</taxon>
        <taxon>Pseudomonadota</taxon>
        <taxon>Alphaproteobacteria</taxon>
        <taxon>Rhodobacterales</taxon>
        <taxon>Roseobacteraceae</taxon>
        <taxon>Roseisalinus</taxon>
    </lineage>
</organism>
<gene>
    <name evidence="1" type="ORF">ROA7023_03124</name>
</gene>
<keyword evidence="2" id="KW-1185">Reference proteome</keyword>
<accession>A0A1Y5TKA1</accession>
<evidence type="ECO:0000313" key="2">
    <source>
        <dbReference type="Proteomes" id="UP000193900"/>
    </source>
</evidence>
<protein>
    <submittedName>
        <fullName evidence="1">Uncharacterized protein</fullName>
    </submittedName>
</protein>
<name>A0A1Y5TKA1_9RHOB</name>
<sequence>MQLSVNFENTVGTGQGSGPVQVGWFLSNNKGGVIYAPPERVRGAERNKTHAKSASRCPAVINMESRYFLIRCPFDLHLEFVRDNEGKPALRNLNGNMSSIRANKLREKVHITAEHEWRYAGVPTIQVETPYVFISDEPVYMSQVSPFMHYLRDPLPGTIFGGRFPINVWPRPLMWALEWHDTKKPLKINRGDPWFYAGFETMPQDRSVVVSEVEKTAELSEYMELISGAVNFVNQTFSLFEQAEARRPATLLKPVNRRGKD</sequence>